<evidence type="ECO:0000256" key="4">
    <source>
        <dbReference type="ARBA" id="ARBA00022801"/>
    </source>
</evidence>
<dbReference type="STRING" id="4155.A0A022PPI5"/>
<dbReference type="Pfam" id="PF14543">
    <property type="entry name" value="TAXi_N"/>
    <property type="match status" value="1"/>
</dbReference>
<dbReference type="Gene3D" id="2.40.70.10">
    <property type="entry name" value="Acid Proteases"/>
    <property type="match status" value="2"/>
</dbReference>
<dbReference type="SUPFAM" id="SSF50630">
    <property type="entry name" value="Acid proteases"/>
    <property type="match status" value="1"/>
</dbReference>
<dbReference type="CDD" id="cd05476">
    <property type="entry name" value="pepsin_A_like_plant"/>
    <property type="match status" value="1"/>
</dbReference>
<evidence type="ECO:0000256" key="2">
    <source>
        <dbReference type="ARBA" id="ARBA00022670"/>
    </source>
</evidence>
<protein>
    <recommendedName>
        <fullName evidence="6">Peptidase A1 domain-containing protein</fullName>
    </recommendedName>
</protein>
<organism evidence="7 8">
    <name type="scientific">Erythranthe guttata</name>
    <name type="common">Yellow monkey flower</name>
    <name type="synonym">Mimulus guttatus</name>
    <dbReference type="NCBI Taxonomy" id="4155"/>
    <lineage>
        <taxon>Eukaryota</taxon>
        <taxon>Viridiplantae</taxon>
        <taxon>Streptophyta</taxon>
        <taxon>Embryophyta</taxon>
        <taxon>Tracheophyta</taxon>
        <taxon>Spermatophyta</taxon>
        <taxon>Magnoliopsida</taxon>
        <taxon>eudicotyledons</taxon>
        <taxon>Gunneridae</taxon>
        <taxon>Pentapetalae</taxon>
        <taxon>asterids</taxon>
        <taxon>lamiids</taxon>
        <taxon>Lamiales</taxon>
        <taxon>Phrymaceae</taxon>
        <taxon>Erythranthe</taxon>
    </lineage>
</organism>
<evidence type="ECO:0000256" key="5">
    <source>
        <dbReference type="ARBA" id="ARBA00023180"/>
    </source>
</evidence>
<keyword evidence="4" id="KW-0378">Hydrolase</keyword>
<evidence type="ECO:0000313" key="8">
    <source>
        <dbReference type="Proteomes" id="UP000030748"/>
    </source>
</evidence>
<dbReference type="Proteomes" id="UP000030748">
    <property type="component" value="Unassembled WGS sequence"/>
</dbReference>
<dbReference type="InterPro" id="IPR033121">
    <property type="entry name" value="PEPTIDASE_A1"/>
</dbReference>
<gene>
    <name evidence="7" type="ORF">MIMGU_mgv1a009155mg</name>
</gene>
<keyword evidence="5" id="KW-0325">Glycoprotein</keyword>
<comment type="similarity">
    <text evidence="1">Belongs to the peptidase A1 family.</text>
</comment>
<dbReference type="InterPro" id="IPR032861">
    <property type="entry name" value="TAXi_N"/>
</dbReference>
<accession>A0A022PPI5</accession>
<dbReference type="GO" id="GO:0005576">
    <property type="term" value="C:extracellular region"/>
    <property type="evidence" value="ECO:0000318"/>
    <property type="project" value="GO_Central"/>
</dbReference>
<dbReference type="GO" id="GO:0004190">
    <property type="term" value="F:aspartic-type endopeptidase activity"/>
    <property type="evidence" value="ECO:0000318"/>
    <property type="project" value="GO_Central"/>
</dbReference>
<evidence type="ECO:0000313" key="7">
    <source>
        <dbReference type="EMBL" id="EYU18227.1"/>
    </source>
</evidence>
<feature type="domain" description="Peptidase A1" evidence="6">
    <location>
        <begin position="7"/>
        <end position="342"/>
    </location>
</feature>
<dbReference type="PANTHER" id="PTHR47967:SF14">
    <property type="entry name" value="EUKARYOTIC ASPARTYL PROTEASE FAMILY PROTEIN"/>
    <property type="match status" value="1"/>
</dbReference>
<keyword evidence="8" id="KW-1185">Reference proteome</keyword>
<keyword evidence="2" id="KW-0645">Protease</keyword>
<dbReference type="FunFam" id="2.40.70.10:FF:000033">
    <property type="entry name" value="Aspartyl protease family protein"/>
    <property type="match status" value="1"/>
</dbReference>
<evidence type="ECO:0000256" key="3">
    <source>
        <dbReference type="ARBA" id="ARBA00022750"/>
    </source>
</evidence>
<keyword evidence="3" id="KW-0064">Aspartyl protease</keyword>
<dbReference type="InterPro" id="IPR021109">
    <property type="entry name" value="Peptidase_aspartic_dom_sf"/>
</dbReference>
<dbReference type="InterPro" id="IPR051708">
    <property type="entry name" value="Plant_Aspart_Prot_A1"/>
</dbReference>
<dbReference type="InterPro" id="IPR034161">
    <property type="entry name" value="Pepsin-like_plant"/>
</dbReference>
<proteinExistence type="inferred from homology"/>
<dbReference type="AlphaFoldDB" id="A0A022PPI5"/>
<dbReference type="PROSITE" id="PS51767">
    <property type="entry name" value="PEPTIDASE_A1"/>
    <property type="match status" value="1"/>
</dbReference>
<sequence length="351" mass="38554">MEDTSLFLVNISIGHPPVPQLLAMDTGSNLIWVHCTRCDSCKTKIFDPKRSSTYIGISNSSRLCQDYAASPSYNNPQYDSQCSFGIRYEDNTASSGVLALEKFTFLTSTGGTVEIPNVVLGCTLEFDGGPGGNFNGIFGLEAPNEHHFVSRTGGNRFSYCLGSIRDTSYIYNQLILGSGAIIQGMSTPMSTRNNHYFVTIEGISVGDKQLAINEYDFYYNAVIDTGTTFTELVKSAYVQLVEEVRGLMDGLLEPAHVGNGDNMLCYLGDLDKDLKGFPIVSLHLSEGVDIDLDVEGMFQKTPEGLGFCMAVVESKSMNVIGVMAQQYYNVGFNLDNMRVSFQRIDCELLED</sequence>
<reference evidence="7 8" key="1">
    <citation type="journal article" date="2013" name="Proc. Natl. Acad. Sci. U.S.A.">
        <title>Fine-scale variation in meiotic recombination in Mimulus inferred from population shotgun sequencing.</title>
        <authorList>
            <person name="Hellsten U."/>
            <person name="Wright K.M."/>
            <person name="Jenkins J."/>
            <person name="Shu S."/>
            <person name="Yuan Y."/>
            <person name="Wessler S.R."/>
            <person name="Schmutz J."/>
            <person name="Willis J.H."/>
            <person name="Rokhsar D.S."/>
        </authorList>
    </citation>
    <scope>NUCLEOTIDE SEQUENCE [LARGE SCALE GENOMIC DNA]</scope>
    <source>
        <strain evidence="8">cv. DUN x IM62</strain>
    </source>
</reference>
<evidence type="ECO:0000259" key="6">
    <source>
        <dbReference type="PROSITE" id="PS51767"/>
    </source>
</evidence>
<dbReference type="Pfam" id="PF14541">
    <property type="entry name" value="TAXi_C"/>
    <property type="match status" value="1"/>
</dbReference>
<dbReference type="InterPro" id="IPR032799">
    <property type="entry name" value="TAXi_C"/>
</dbReference>
<evidence type="ECO:0000256" key="1">
    <source>
        <dbReference type="ARBA" id="ARBA00007447"/>
    </source>
</evidence>
<dbReference type="eggNOG" id="KOG1339">
    <property type="taxonomic scope" value="Eukaryota"/>
</dbReference>
<name>A0A022PPI5_ERYGU</name>
<dbReference type="GO" id="GO:0006508">
    <property type="term" value="P:proteolysis"/>
    <property type="evidence" value="ECO:0007669"/>
    <property type="project" value="UniProtKB-KW"/>
</dbReference>
<dbReference type="PANTHER" id="PTHR47967">
    <property type="entry name" value="OS07G0603500 PROTEIN-RELATED"/>
    <property type="match status" value="1"/>
</dbReference>
<dbReference type="EMBL" id="KI632337">
    <property type="protein sequence ID" value="EYU18227.1"/>
    <property type="molecule type" value="Genomic_DNA"/>
</dbReference>